<evidence type="ECO:0000259" key="2">
    <source>
        <dbReference type="Pfam" id="PF02953"/>
    </source>
</evidence>
<evidence type="ECO:0000313" key="3">
    <source>
        <dbReference type="EMBL" id="KAL0483034.1"/>
    </source>
</evidence>
<comment type="domain">
    <text evidence="1">The twin CX3C motif contains 4 conserved Cys residues that form 2 disulfide bonds in the mitochondrial intermembrane space.</text>
</comment>
<gene>
    <name evidence="3" type="ORF">AKO1_014941</name>
</gene>
<reference evidence="3 4" key="1">
    <citation type="submission" date="2024-03" db="EMBL/GenBank/DDBJ databases">
        <title>The Acrasis kona genome and developmental transcriptomes reveal deep origins of eukaryotic multicellular pathways.</title>
        <authorList>
            <person name="Sheikh S."/>
            <person name="Fu C.-J."/>
            <person name="Brown M.W."/>
            <person name="Baldauf S.L."/>
        </authorList>
    </citation>
    <scope>NUCLEOTIDE SEQUENCE [LARGE SCALE GENOMIC DNA]</scope>
    <source>
        <strain evidence="3 4">ATCC MYA-3509</strain>
    </source>
</reference>
<dbReference type="GO" id="GO:0005743">
    <property type="term" value="C:mitochondrial inner membrane"/>
    <property type="evidence" value="ECO:0007669"/>
    <property type="project" value="UniProtKB-SubCell"/>
</dbReference>
<evidence type="ECO:0000313" key="4">
    <source>
        <dbReference type="Proteomes" id="UP001431209"/>
    </source>
</evidence>
<dbReference type="InterPro" id="IPR004217">
    <property type="entry name" value="Tim10-like"/>
</dbReference>
<dbReference type="Proteomes" id="UP001431209">
    <property type="component" value="Unassembled WGS sequence"/>
</dbReference>
<dbReference type="Pfam" id="PF02953">
    <property type="entry name" value="zf-Tim10_DDP"/>
    <property type="match status" value="1"/>
</dbReference>
<keyword evidence="1" id="KW-1015">Disulfide bond</keyword>
<organism evidence="3 4">
    <name type="scientific">Acrasis kona</name>
    <dbReference type="NCBI Taxonomy" id="1008807"/>
    <lineage>
        <taxon>Eukaryota</taxon>
        <taxon>Discoba</taxon>
        <taxon>Heterolobosea</taxon>
        <taxon>Tetramitia</taxon>
        <taxon>Eutetramitia</taxon>
        <taxon>Acrasidae</taxon>
        <taxon>Acrasis</taxon>
    </lineage>
</organism>
<proteinExistence type="inferred from homology"/>
<evidence type="ECO:0000256" key="1">
    <source>
        <dbReference type="RuleBase" id="RU367043"/>
    </source>
</evidence>
<keyword evidence="1" id="KW-0472">Membrane</keyword>
<protein>
    <recommendedName>
        <fullName evidence="1">Mitochondrial import inner membrane translocase subunit</fullName>
    </recommendedName>
</protein>
<dbReference type="AlphaFoldDB" id="A0AAW2Z169"/>
<dbReference type="EMBL" id="JAOPGA020000925">
    <property type="protein sequence ID" value="KAL0483034.1"/>
    <property type="molecule type" value="Genomic_DNA"/>
</dbReference>
<dbReference type="Gene3D" id="1.10.287.810">
    <property type="entry name" value="Mitochondrial import inner membrane translocase subunit tim13 like domains"/>
    <property type="match status" value="1"/>
</dbReference>
<comment type="subunit">
    <text evidence="1">Heterohexamer.</text>
</comment>
<name>A0AAW2Z169_9EUKA</name>
<keyword evidence="1" id="KW-0496">Mitochondrion</keyword>
<comment type="similarity">
    <text evidence="1">Belongs to the small Tim family.</text>
</comment>
<dbReference type="SUPFAM" id="SSF144122">
    <property type="entry name" value="Tim10-like"/>
    <property type="match status" value="1"/>
</dbReference>
<dbReference type="GO" id="GO:0015031">
    <property type="term" value="P:protein transport"/>
    <property type="evidence" value="ECO:0007669"/>
    <property type="project" value="UniProtKB-KW"/>
</dbReference>
<accession>A0AAW2Z169</accession>
<keyword evidence="1" id="KW-0999">Mitochondrion inner membrane</keyword>
<comment type="function">
    <text evidence="1">Mitochondrial intermembrane chaperone that participates in the import and insertion of some multi-pass transmembrane proteins into the mitochondrial inner membrane. Also required for the transfer of beta-barrel precursors from the TOM complex to the sorting and assembly machinery (SAM complex) of the outer membrane. Acts as a chaperone-like protein that protects the hydrophobic precursors from aggregation and guide them through the mitochondrial intermembrane space.</text>
</comment>
<comment type="caution">
    <text evidence="3">The sequence shown here is derived from an EMBL/GenBank/DDBJ whole genome shotgun (WGS) entry which is preliminary data.</text>
</comment>
<dbReference type="InterPro" id="IPR035427">
    <property type="entry name" value="Tim10-like_dom_sf"/>
</dbReference>
<keyword evidence="1" id="KW-0811">Translocation</keyword>
<keyword evidence="1" id="KW-0653">Protein transport</keyword>
<comment type="subcellular location">
    <subcellularLocation>
        <location evidence="1">Mitochondrion inner membrane</location>
        <topology evidence="1">Peripheral membrane protein</topology>
        <orientation evidence="1">Intermembrane side</orientation>
    </subcellularLocation>
</comment>
<keyword evidence="4" id="KW-1185">Reference proteome</keyword>
<keyword evidence="1" id="KW-0143">Chaperone</keyword>
<keyword evidence="1" id="KW-0813">Transport</keyword>
<feature type="domain" description="Tim10-like" evidence="2">
    <location>
        <begin position="2"/>
        <end position="60"/>
    </location>
</feature>
<sequence>MSQQTELNAIEDTFQKITFLCYERCIKSPTHPQYSEERSCNENCVSKYMSVHRMVGAIVQKVSQPSQGGFN</sequence>